<dbReference type="AlphaFoldDB" id="A0A8H4IXR7"/>
<gene>
    <name evidence="9" type="ORF">GTA08_BOTSDO01980</name>
</gene>
<dbReference type="InterPro" id="IPR052337">
    <property type="entry name" value="SAT4-like"/>
</dbReference>
<comment type="similarity">
    <text evidence="5">Belongs to the SAT4 family.</text>
</comment>
<evidence type="ECO:0000256" key="1">
    <source>
        <dbReference type="ARBA" id="ARBA00004141"/>
    </source>
</evidence>
<comment type="subcellular location">
    <subcellularLocation>
        <location evidence="1">Membrane</location>
        <topology evidence="1">Multi-pass membrane protein</topology>
    </subcellularLocation>
</comment>
<evidence type="ECO:0000256" key="4">
    <source>
        <dbReference type="ARBA" id="ARBA00023136"/>
    </source>
</evidence>
<keyword evidence="10" id="KW-1185">Reference proteome</keyword>
<evidence type="ECO:0000256" key="3">
    <source>
        <dbReference type="ARBA" id="ARBA00022989"/>
    </source>
</evidence>
<evidence type="ECO:0000256" key="6">
    <source>
        <dbReference type="SAM" id="MobiDB-lite"/>
    </source>
</evidence>
<comment type="caution">
    <text evidence="9">The sequence shown here is derived from an EMBL/GenBank/DDBJ whole genome shotgun (WGS) entry which is preliminary data.</text>
</comment>
<accession>A0A8H4IXR7</accession>
<feature type="transmembrane region" description="Helical" evidence="7">
    <location>
        <begin position="273"/>
        <end position="295"/>
    </location>
</feature>
<feature type="region of interest" description="Disordered" evidence="6">
    <location>
        <begin position="384"/>
        <end position="429"/>
    </location>
</feature>
<feature type="transmembrane region" description="Helical" evidence="7">
    <location>
        <begin position="118"/>
        <end position="142"/>
    </location>
</feature>
<evidence type="ECO:0000256" key="7">
    <source>
        <dbReference type="SAM" id="Phobius"/>
    </source>
</evidence>
<reference evidence="9" key="1">
    <citation type="submission" date="2020-04" db="EMBL/GenBank/DDBJ databases">
        <title>Genome Assembly and Annotation of Botryosphaeria dothidea sdau 11-99, a Latent Pathogen of Apple Fruit Ring Rot in China.</title>
        <authorList>
            <person name="Yu C."/>
            <person name="Diao Y."/>
            <person name="Lu Q."/>
            <person name="Zhao J."/>
            <person name="Cui S."/>
            <person name="Peng C."/>
            <person name="He B."/>
            <person name="Liu H."/>
        </authorList>
    </citation>
    <scope>NUCLEOTIDE SEQUENCE [LARGE SCALE GENOMIC DNA]</scope>
    <source>
        <strain evidence="9">Sdau11-99</strain>
    </source>
</reference>
<proteinExistence type="inferred from homology"/>
<evidence type="ECO:0000259" key="8">
    <source>
        <dbReference type="Pfam" id="PF20684"/>
    </source>
</evidence>
<sequence length="446" mass="48473">MVKPGLDPPPGEISNFNNQQSSVKTSALAVDILGIVCTTILFAVRMVARHIVHGKYGVDDFCCIIAYVGLNLPLPESRLICMVVVGLLGLLYDKHNNHGGGIHQWNVPETEVIPFAQAVYATMVIYGPTVFATKASILFFLTRVFQPYERYCRLVYAFTFLMGCYYTLMLFLKIFICRPIHLFWDPSGDGQCFNQRALILSDNVISLISDIAVLLIPCPLAGGLKIALAAKLRIAAVFGAGGLACVCTFIRLIDIVKMGASLDQTYSFTLINLWGIAEVGIGLVCACFPVLPAFWKYLRKQHPSQAGTSYYARTGRSHDASRRRPSGGIELSKKSHHSRTTATEPRSSVSVGGGGTAHMYYSGSDENMLIPHGDMKVTTSVRGGATPSEDLEMGKESGGEEIGGARGTPAVTIEAGGRNDSGMGQKRSYEDGIVRTVEVQMMREPK</sequence>
<evidence type="ECO:0000313" key="9">
    <source>
        <dbReference type="EMBL" id="KAF4309501.1"/>
    </source>
</evidence>
<feature type="compositionally biased region" description="Polar residues" evidence="6">
    <location>
        <begin position="340"/>
        <end position="350"/>
    </location>
</feature>
<name>A0A8H4IXR7_9PEZI</name>
<feature type="transmembrane region" description="Helical" evidence="7">
    <location>
        <begin position="154"/>
        <end position="176"/>
    </location>
</feature>
<protein>
    <submittedName>
        <fullName evidence="9">Integral membrane protein</fullName>
    </submittedName>
</protein>
<dbReference type="PANTHER" id="PTHR33048">
    <property type="entry name" value="PTH11-LIKE INTEGRAL MEMBRANE PROTEIN (AFU_ORTHOLOGUE AFUA_5G11245)"/>
    <property type="match status" value="1"/>
</dbReference>
<feature type="transmembrane region" description="Helical" evidence="7">
    <location>
        <begin position="26"/>
        <end position="44"/>
    </location>
</feature>
<organism evidence="9 10">
    <name type="scientific">Botryosphaeria dothidea</name>
    <dbReference type="NCBI Taxonomy" id="55169"/>
    <lineage>
        <taxon>Eukaryota</taxon>
        <taxon>Fungi</taxon>
        <taxon>Dikarya</taxon>
        <taxon>Ascomycota</taxon>
        <taxon>Pezizomycotina</taxon>
        <taxon>Dothideomycetes</taxon>
        <taxon>Dothideomycetes incertae sedis</taxon>
        <taxon>Botryosphaeriales</taxon>
        <taxon>Botryosphaeriaceae</taxon>
        <taxon>Botryosphaeria</taxon>
    </lineage>
</organism>
<dbReference type="Proteomes" id="UP000572817">
    <property type="component" value="Unassembled WGS sequence"/>
</dbReference>
<keyword evidence="3 7" id="KW-1133">Transmembrane helix</keyword>
<feature type="transmembrane region" description="Helical" evidence="7">
    <location>
        <begin position="204"/>
        <end position="222"/>
    </location>
</feature>
<evidence type="ECO:0000313" key="10">
    <source>
        <dbReference type="Proteomes" id="UP000572817"/>
    </source>
</evidence>
<evidence type="ECO:0000256" key="5">
    <source>
        <dbReference type="ARBA" id="ARBA00038359"/>
    </source>
</evidence>
<evidence type="ECO:0000256" key="2">
    <source>
        <dbReference type="ARBA" id="ARBA00022692"/>
    </source>
</evidence>
<dbReference type="GO" id="GO:0016020">
    <property type="term" value="C:membrane"/>
    <property type="evidence" value="ECO:0007669"/>
    <property type="project" value="UniProtKB-SubCell"/>
</dbReference>
<dbReference type="OrthoDB" id="5342292at2759"/>
<feature type="domain" description="Rhodopsin" evidence="8">
    <location>
        <begin position="44"/>
        <end position="293"/>
    </location>
</feature>
<feature type="transmembrane region" description="Helical" evidence="7">
    <location>
        <begin position="234"/>
        <end position="253"/>
    </location>
</feature>
<dbReference type="PANTHER" id="PTHR33048:SF108">
    <property type="entry name" value="INTEGRAL MEMBRANE PROTEIN"/>
    <property type="match status" value="1"/>
</dbReference>
<keyword evidence="4 7" id="KW-0472">Membrane</keyword>
<feature type="region of interest" description="Disordered" evidence="6">
    <location>
        <begin position="309"/>
        <end position="357"/>
    </location>
</feature>
<dbReference type="Pfam" id="PF20684">
    <property type="entry name" value="Fung_rhodopsin"/>
    <property type="match status" value="1"/>
</dbReference>
<keyword evidence="2 7" id="KW-0812">Transmembrane</keyword>
<dbReference type="EMBL" id="WWBZ02000016">
    <property type="protein sequence ID" value="KAF4309501.1"/>
    <property type="molecule type" value="Genomic_DNA"/>
</dbReference>
<dbReference type="InterPro" id="IPR049326">
    <property type="entry name" value="Rhodopsin_dom_fungi"/>
</dbReference>